<proteinExistence type="predicted"/>
<evidence type="ECO:0000256" key="1">
    <source>
        <dbReference type="SAM" id="MobiDB-lite"/>
    </source>
</evidence>
<feature type="domain" description="Glycosyltransferase 2-like" evidence="2">
    <location>
        <begin position="42"/>
        <end position="185"/>
    </location>
</feature>
<dbReference type="AlphaFoldDB" id="A0A0X3BJJ6"/>
<reference evidence="3 4" key="1">
    <citation type="submission" date="2016-01" db="EMBL/GenBank/DDBJ databases">
        <authorList>
            <person name="Manzoor S."/>
        </authorList>
    </citation>
    <scope>NUCLEOTIDE SEQUENCE [LARGE SCALE GENOMIC DNA]</scope>
    <source>
        <strain evidence="3">Methanoculleus sp MAB1</strain>
    </source>
</reference>
<evidence type="ECO:0000313" key="4">
    <source>
        <dbReference type="Proteomes" id="UP000069850"/>
    </source>
</evidence>
<dbReference type="SUPFAM" id="SSF53448">
    <property type="entry name" value="Nucleotide-diphospho-sugar transferases"/>
    <property type="match status" value="1"/>
</dbReference>
<dbReference type="Gene3D" id="3.90.550.10">
    <property type="entry name" value="Spore Coat Polysaccharide Biosynthesis Protein SpsA, Chain A"/>
    <property type="match status" value="1"/>
</dbReference>
<dbReference type="KEGG" id="mema:MMAB1_1064"/>
<accession>A0A0X3BJJ6</accession>
<dbReference type="InterPro" id="IPR050834">
    <property type="entry name" value="Glycosyltransf_2"/>
</dbReference>
<dbReference type="PANTHER" id="PTHR43685:SF2">
    <property type="entry name" value="GLYCOSYLTRANSFERASE 2-LIKE DOMAIN-CONTAINING PROTEIN"/>
    <property type="match status" value="1"/>
</dbReference>
<evidence type="ECO:0000259" key="2">
    <source>
        <dbReference type="Pfam" id="PF00535"/>
    </source>
</evidence>
<dbReference type="Pfam" id="PF00535">
    <property type="entry name" value="Glycos_transf_2"/>
    <property type="match status" value="1"/>
</dbReference>
<dbReference type="EMBL" id="LT158599">
    <property type="protein sequence ID" value="CVK32278.1"/>
    <property type="molecule type" value="Genomic_DNA"/>
</dbReference>
<dbReference type="GO" id="GO:0016740">
    <property type="term" value="F:transferase activity"/>
    <property type="evidence" value="ECO:0007669"/>
    <property type="project" value="UniProtKB-KW"/>
</dbReference>
<feature type="region of interest" description="Disordered" evidence="1">
    <location>
        <begin position="1"/>
        <end position="36"/>
    </location>
</feature>
<dbReference type="InterPro" id="IPR001173">
    <property type="entry name" value="Glyco_trans_2-like"/>
</dbReference>
<sequence>MRCPTLADLPPPPEGKAGWPWTEETSRVPESMPDGKPWPKISIVTPSYNQGQFIEETIRSVLLQGYPDLEYIIIDGGSTDESVEIIRKYERWIAFWMSEPDDGQTNAINKGFKRSTGEIVAWLNSDDLYTTGALFTAAKVFAEQPQSAVVYGKIDVVDADTTVLLLYESVLSHISSRDFNLEELYRRDYIPQPASFISAEAIKKIGFLDERFHYIMDYDLWVRLGQGGAIIQYIPKTLARFRMHECSKSVSQEEAFWPECFMLFDMALKRDALDASLAGIAYSHMFQSLILSYLSQQSHDILSYASKNSINSDKKRVFYQQPLQEVLRLVRTDRPHPEGDQSLQEALRKVYQAFENEYNNGRDNHSTDIESRWVDEQLILLPNLLLSLGEKVESVRLYKKFIGIRPSLLRYPQMYSFLARYVARTDFASRIKGVRYSGL</sequence>
<gene>
    <name evidence="3" type="ORF">MMAB1_1064</name>
</gene>
<keyword evidence="3" id="KW-0808">Transferase</keyword>
<evidence type="ECO:0000313" key="3">
    <source>
        <dbReference type="EMBL" id="CVK32278.1"/>
    </source>
</evidence>
<dbReference type="InterPro" id="IPR029044">
    <property type="entry name" value="Nucleotide-diphossugar_trans"/>
</dbReference>
<dbReference type="PANTHER" id="PTHR43685">
    <property type="entry name" value="GLYCOSYLTRANSFERASE"/>
    <property type="match status" value="1"/>
</dbReference>
<organism evidence="3 4">
    <name type="scientific">Methanoculleus bourgensis</name>
    <dbReference type="NCBI Taxonomy" id="83986"/>
    <lineage>
        <taxon>Archaea</taxon>
        <taxon>Methanobacteriati</taxon>
        <taxon>Methanobacteriota</taxon>
        <taxon>Stenosarchaea group</taxon>
        <taxon>Methanomicrobia</taxon>
        <taxon>Methanomicrobiales</taxon>
        <taxon>Methanomicrobiaceae</taxon>
        <taxon>Methanoculleus</taxon>
    </lineage>
</organism>
<protein>
    <submittedName>
        <fullName evidence="3">Glycosyl transferase family 2</fullName>
    </submittedName>
</protein>
<dbReference type="Proteomes" id="UP000069850">
    <property type="component" value="Chromosome 1"/>
</dbReference>
<dbReference type="CDD" id="cd06433">
    <property type="entry name" value="GT_2_WfgS_like"/>
    <property type="match status" value="1"/>
</dbReference>
<name>A0A0X3BJJ6_9EURY</name>